<protein>
    <submittedName>
        <fullName evidence="3">DUF47 domain-containing protein</fullName>
    </submittedName>
</protein>
<dbReference type="Proteomes" id="UP000824076">
    <property type="component" value="Unassembled WGS sequence"/>
</dbReference>
<dbReference type="PANTHER" id="PTHR37298">
    <property type="entry name" value="UPF0111 PROTEIN YKAA"/>
    <property type="match status" value="1"/>
</dbReference>
<dbReference type="AlphaFoldDB" id="A0A9D1ILM4"/>
<dbReference type="EMBL" id="DVMS01000118">
    <property type="protein sequence ID" value="HIU38826.1"/>
    <property type="molecule type" value="Genomic_DNA"/>
</dbReference>
<dbReference type="InterPro" id="IPR052912">
    <property type="entry name" value="UPF0111_domain"/>
</dbReference>
<organism evidence="3 4">
    <name type="scientific">Candidatus Limisoma intestinavium</name>
    <dbReference type="NCBI Taxonomy" id="2840856"/>
    <lineage>
        <taxon>Bacteria</taxon>
        <taxon>Pseudomonadati</taxon>
        <taxon>Bacteroidota</taxon>
        <taxon>Bacteroidia</taxon>
        <taxon>Bacteroidales</taxon>
        <taxon>Candidatus Limisoma</taxon>
    </lineage>
</organism>
<keyword evidence="2" id="KW-0175">Coiled coil</keyword>
<dbReference type="InterPro" id="IPR018445">
    <property type="entry name" value="Put_Phosphate_transp_reg"/>
</dbReference>
<proteinExistence type="inferred from homology"/>
<reference evidence="3" key="2">
    <citation type="journal article" date="2021" name="PeerJ">
        <title>Extensive microbial diversity within the chicken gut microbiome revealed by metagenomics and culture.</title>
        <authorList>
            <person name="Gilroy R."/>
            <person name="Ravi A."/>
            <person name="Getino M."/>
            <person name="Pursley I."/>
            <person name="Horton D.L."/>
            <person name="Alikhan N.F."/>
            <person name="Baker D."/>
            <person name="Gharbi K."/>
            <person name="Hall N."/>
            <person name="Watson M."/>
            <person name="Adriaenssens E.M."/>
            <person name="Foster-Nyarko E."/>
            <person name="Jarju S."/>
            <person name="Secka A."/>
            <person name="Antonio M."/>
            <person name="Oren A."/>
            <person name="Chaudhuri R.R."/>
            <person name="La Ragione R."/>
            <person name="Hildebrand F."/>
            <person name="Pallen M.J."/>
        </authorList>
    </citation>
    <scope>NUCLEOTIDE SEQUENCE</scope>
    <source>
        <strain evidence="3">17073</strain>
    </source>
</reference>
<dbReference type="PANTHER" id="PTHR37298:SF1">
    <property type="entry name" value="UPF0111 PROTEIN YKAA"/>
    <property type="match status" value="1"/>
</dbReference>
<name>A0A9D1ILM4_9BACT</name>
<comment type="caution">
    <text evidence="3">The sequence shown here is derived from an EMBL/GenBank/DDBJ whole genome shotgun (WGS) entry which is preliminary data.</text>
</comment>
<evidence type="ECO:0000313" key="3">
    <source>
        <dbReference type="EMBL" id="HIU38826.1"/>
    </source>
</evidence>
<evidence type="ECO:0000313" key="4">
    <source>
        <dbReference type="Proteomes" id="UP000824076"/>
    </source>
</evidence>
<reference evidence="3" key="1">
    <citation type="submission" date="2020-10" db="EMBL/GenBank/DDBJ databases">
        <authorList>
            <person name="Gilroy R."/>
        </authorList>
    </citation>
    <scope>NUCLEOTIDE SEQUENCE</scope>
    <source>
        <strain evidence="3">17073</strain>
    </source>
</reference>
<feature type="coiled-coil region" evidence="2">
    <location>
        <begin position="121"/>
        <end position="148"/>
    </location>
</feature>
<evidence type="ECO:0000256" key="1">
    <source>
        <dbReference type="ARBA" id="ARBA00008591"/>
    </source>
</evidence>
<dbReference type="Gene3D" id="1.20.58.220">
    <property type="entry name" value="Phosphate transport system protein phou homolog 2, domain 2"/>
    <property type="match status" value="1"/>
</dbReference>
<dbReference type="InterPro" id="IPR038078">
    <property type="entry name" value="PhoU-like_sf"/>
</dbReference>
<comment type="similarity">
    <text evidence="1">Belongs to the UPF0111 family.</text>
</comment>
<sequence>MNNSLFSRFAPKEPKFFPLLAKMSELLLKSSDLLIECVQSNDSQKRVELYKEIKELEREGDRWFQTVFDELGKSFITPFDREDIHQLAGYIDDVADGINSSAKRIAIYNPKCIPAVALDLANVIKADAETILQAIEELEKLRKNAKSIMGYCTKLHDLENEADDVYETYITHLFAEETDSIELIKAKEIMYELEKTTDAAEHVGKILKTIIIKYA</sequence>
<evidence type="ECO:0000256" key="2">
    <source>
        <dbReference type="SAM" id="Coils"/>
    </source>
</evidence>
<dbReference type="Pfam" id="PF01865">
    <property type="entry name" value="PhoU_div"/>
    <property type="match status" value="1"/>
</dbReference>
<accession>A0A9D1ILM4</accession>
<gene>
    <name evidence="3" type="ORF">IAD18_04070</name>
</gene>